<dbReference type="RefSeq" id="WP_078356916.1">
    <property type="nucleotide sequence ID" value="NZ_JAAQPD010000014.1"/>
</dbReference>
<dbReference type="Gene3D" id="1.20.120.530">
    <property type="entry name" value="GntR ligand-binding domain-like"/>
    <property type="match status" value="1"/>
</dbReference>
<dbReference type="SUPFAM" id="SSF46785">
    <property type="entry name" value="Winged helix' DNA-binding domain"/>
    <property type="match status" value="1"/>
</dbReference>
<dbReference type="Pfam" id="PF07729">
    <property type="entry name" value="FCD"/>
    <property type="match status" value="1"/>
</dbReference>
<keyword evidence="3" id="KW-0804">Transcription</keyword>
<gene>
    <name evidence="5" type="ORF">JJQ58_12055</name>
</gene>
<sequence>MKISNKKLYEKVADVIILDINEGRLNIGDRLPSIKALSESFGVGQATIRESLNALRAMGFVDIKHGQGTFIIEREEPQFNFEAISGNAKDIENLLEVRNIVEVGVARLAAKNRTDEDLLAIESALKDMQLAINENELGEASDLKFHLAIADAAKNDILKQLLLNVSDIMRHTMKETRKIYLYTKSKSIEKLYNEHKEIFEAIKSKNAKLAQSKMTFHLEEVEKVVLNNIRHSDS</sequence>
<dbReference type="CDD" id="cd07377">
    <property type="entry name" value="WHTH_GntR"/>
    <property type="match status" value="1"/>
</dbReference>
<dbReference type="PANTHER" id="PTHR43537">
    <property type="entry name" value="TRANSCRIPTIONAL REGULATOR, GNTR FAMILY"/>
    <property type="match status" value="1"/>
</dbReference>
<dbReference type="GeneID" id="86196347"/>
<feature type="domain" description="HTH gntR-type" evidence="4">
    <location>
        <begin position="6"/>
        <end position="74"/>
    </location>
</feature>
<protein>
    <submittedName>
        <fullName evidence="5">FadR family transcriptional regulator</fullName>
    </submittedName>
</protein>
<keyword evidence="6" id="KW-1185">Reference proteome</keyword>
<keyword evidence="1" id="KW-0805">Transcription regulation</keyword>
<dbReference type="EMBL" id="JAGXBM010000030">
    <property type="protein sequence ID" value="MBS3698200.1"/>
    <property type="molecule type" value="Genomic_DNA"/>
</dbReference>
<dbReference type="InterPro" id="IPR000524">
    <property type="entry name" value="Tscrpt_reg_HTH_GntR"/>
</dbReference>
<evidence type="ECO:0000313" key="5">
    <source>
        <dbReference type="EMBL" id="MBS3698200.1"/>
    </source>
</evidence>
<dbReference type="Gene3D" id="1.10.10.10">
    <property type="entry name" value="Winged helix-like DNA-binding domain superfamily/Winged helix DNA-binding domain"/>
    <property type="match status" value="1"/>
</dbReference>
<reference evidence="5 6" key="1">
    <citation type="submission" date="2021-05" db="EMBL/GenBank/DDBJ databases">
        <title>Staphylococcus fleurettii isolated from lake water in First Nation community in Manitoba, Canada.</title>
        <authorList>
            <person name="Bashar S."/>
            <person name="Murdock A."/>
            <person name="Patidar R."/>
            <person name="Golding G."/>
            <person name="Farenhorst A."/>
            <person name="Kumar A."/>
        </authorList>
    </citation>
    <scope>NUCLEOTIDE SEQUENCE [LARGE SCALE GENOMIC DNA]</scope>
    <source>
        <strain evidence="5 6">SF002</strain>
    </source>
</reference>
<dbReference type="Proteomes" id="UP000681586">
    <property type="component" value="Unassembled WGS sequence"/>
</dbReference>
<dbReference type="PRINTS" id="PR00035">
    <property type="entry name" value="HTHGNTR"/>
</dbReference>
<dbReference type="PROSITE" id="PS50949">
    <property type="entry name" value="HTH_GNTR"/>
    <property type="match status" value="1"/>
</dbReference>
<dbReference type="InterPro" id="IPR036388">
    <property type="entry name" value="WH-like_DNA-bd_sf"/>
</dbReference>
<dbReference type="SMART" id="SM00345">
    <property type="entry name" value="HTH_GNTR"/>
    <property type="match status" value="1"/>
</dbReference>
<evidence type="ECO:0000256" key="2">
    <source>
        <dbReference type="ARBA" id="ARBA00023125"/>
    </source>
</evidence>
<dbReference type="InterPro" id="IPR008920">
    <property type="entry name" value="TF_FadR/GntR_C"/>
</dbReference>
<accession>A0ABS5MQJ9</accession>
<evidence type="ECO:0000259" key="4">
    <source>
        <dbReference type="PROSITE" id="PS50949"/>
    </source>
</evidence>
<dbReference type="SUPFAM" id="SSF48008">
    <property type="entry name" value="GntR ligand-binding domain-like"/>
    <property type="match status" value="1"/>
</dbReference>
<name>A0ABS5MQJ9_9STAP</name>
<evidence type="ECO:0000313" key="6">
    <source>
        <dbReference type="Proteomes" id="UP000681586"/>
    </source>
</evidence>
<dbReference type="PANTHER" id="PTHR43537:SF5">
    <property type="entry name" value="UXU OPERON TRANSCRIPTIONAL REGULATOR"/>
    <property type="match status" value="1"/>
</dbReference>
<dbReference type="InterPro" id="IPR011711">
    <property type="entry name" value="GntR_C"/>
</dbReference>
<organism evidence="5 6">
    <name type="scientific">Mammaliicoccus fleurettii</name>
    <dbReference type="NCBI Taxonomy" id="150056"/>
    <lineage>
        <taxon>Bacteria</taxon>
        <taxon>Bacillati</taxon>
        <taxon>Bacillota</taxon>
        <taxon>Bacilli</taxon>
        <taxon>Bacillales</taxon>
        <taxon>Staphylococcaceae</taxon>
        <taxon>Mammaliicoccus</taxon>
    </lineage>
</organism>
<evidence type="ECO:0000256" key="3">
    <source>
        <dbReference type="ARBA" id="ARBA00023163"/>
    </source>
</evidence>
<dbReference type="SMART" id="SM00895">
    <property type="entry name" value="FCD"/>
    <property type="match status" value="1"/>
</dbReference>
<dbReference type="InterPro" id="IPR036390">
    <property type="entry name" value="WH_DNA-bd_sf"/>
</dbReference>
<keyword evidence="2" id="KW-0238">DNA-binding</keyword>
<comment type="caution">
    <text evidence="5">The sequence shown here is derived from an EMBL/GenBank/DDBJ whole genome shotgun (WGS) entry which is preliminary data.</text>
</comment>
<proteinExistence type="predicted"/>
<evidence type="ECO:0000256" key="1">
    <source>
        <dbReference type="ARBA" id="ARBA00023015"/>
    </source>
</evidence>
<dbReference type="Pfam" id="PF00392">
    <property type="entry name" value="GntR"/>
    <property type="match status" value="1"/>
</dbReference>